<evidence type="ECO:0000256" key="1">
    <source>
        <dbReference type="SAM" id="Phobius"/>
    </source>
</evidence>
<keyword evidence="1" id="KW-0812">Transmembrane</keyword>
<dbReference type="Proteomes" id="UP000234341">
    <property type="component" value="Unassembled WGS sequence"/>
</dbReference>
<dbReference type="NCBIfam" id="NF033611">
    <property type="entry name" value="SAVED"/>
    <property type="match status" value="1"/>
</dbReference>
<comment type="caution">
    <text evidence="4">The sequence shown here is derived from an EMBL/GenBank/DDBJ whole genome shotgun (WGS) entry which is preliminary data.</text>
</comment>
<sequence length="378" mass="41187">MNGVLKWLVRVVDRFVDWILRPVNVGLRIMNCGLALVIAATASWLVAVRASNTPWGEVSFELSNPSGTPGWISILVAIGGFLMAVGGAGFAVVCHRRAQRQAERKRIVVLELRGLVDTSDAPLKDAIPSRLIGQPESVLVDLRSRLNPPVSLASLRAVLADHLNGIPRDINNRCKDFSRSDISTVVGGILHVPLLFHVGMLLDDEGHVTLMDWERTARKWKELVDLDDGARFEVSGLEHLKPGACREIVVAISASYKVDDEGIAETFGGLPVVHLRLQNPVPNALWSEAKQQALTNQFLQTMGSVASANPELVHLVVAASSSLAVRLGGAYDVRNFPAAVVYQYEKSEPNKYPWGVRLKTHGVAQAEIVETSLALKEV</sequence>
<proteinExistence type="predicted"/>
<evidence type="ECO:0008006" key="6">
    <source>
        <dbReference type="Google" id="ProtNLM"/>
    </source>
</evidence>
<feature type="domain" description="SAVED-fused 2TM effector" evidence="3">
    <location>
        <begin position="10"/>
        <end position="145"/>
    </location>
</feature>
<feature type="transmembrane region" description="Helical" evidence="1">
    <location>
        <begin position="29"/>
        <end position="50"/>
    </location>
</feature>
<evidence type="ECO:0000259" key="3">
    <source>
        <dbReference type="Pfam" id="PF18303"/>
    </source>
</evidence>
<dbReference type="InterPro" id="IPR041167">
    <property type="entry name" value="Saf_2TM"/>
</dbReference>
<dbReference type="Pfam" id="PF18145">
    <property type="entry name" value="SAVED"/>
    <property type="match status" value="1"/>
</dbReference>
<reference evidence="4 5" key="1">
    <citation type="submission" date="2017-12" db="EMBL/GenBank/DDBJ databases">
        <title>Genome sequence of the active heterotrophic nitrifier-denitrifier, Cupriavidus pauculus UM1.</title>
        <authorList>
            <person name="Putonti C."/>
            <person name="Castignetti D."/>
        </authorList>
    </citation>
    <scope>NUCLEOTIDE SEQUENCE [LARGE SCALE GENOMIC DNA]</scope>
    <source>
        <strain evidence="4 5">UM1</strain>
    </source>
</reference>
<dbReference type="OrthoDB" id="8687383at2"/>
<evidence type="ECO:0000313" key="4">
    <source>
        <dbReference type="EMBL" id="PLP96637.1"/>
    </source>
</evidence>
<dbReference type="InterPro" id="IPR040836">
    <property type="entry name" value="SAVED"/>
</dbReference>
<feature type="domain" description="SMODS-associated and fused to various effectors" evidence="2">
    <location>
        <begin position="178"/>
        <end position="357"/>
    </location>
</feature>
<name>A0A2N5C361_9BURK</name>
<dbReference type="RefSeq" id="WP_101685269.1">
    <property type="nucleotide sequence ID" value="NZ_PJRP01000024.1"/>
</dbReference>
<feature type="transmembrane region" description="Helical" evidence="1">
    <location>
        <begin position="70"/>
        <end position="94"/>
    </location>
</feature>
<protein>
    <recommendedName>
        <fullName evidence="6">SAVED domain-containing protein</fullName>
    </recommendedName>
</protein>
<evidence type="ECO:0000313" key="5">
    <source>
        <dbReference type="Proteomes" id="UP000234341"/>
    </source>
</evidence>
<gene>
    <name evidence="4" type="ORF">CYJ10_30955</name>
</gene>
<dbReference type="AlphaFoldDB" id="A0A2N5C361"/>
<dbReference type="Pfam" id="PF18303">
    <property type="entry name" value="Saf_2TM"/>
    <property type="match status" value="1"/>
</dbReference>
<dbReference type="EMBL" id="PJRP01000024">
    <property type="protein sequence ID" value="PLP96637.1"/>
    <property type="molecule type" value="Genomic_DNA"/>
</dbReference>
<keyword evidence="1" id="KW-1133">Transmembrane helix</keyword>
<evidence type="ECO:0000259" key="2">
    <source>
        <dbReference type="Pfam" id="PF18145"/>
    </source>
</evidence>
<keyword evidence="1" id="KW-0472">Membrane</keyword>
<organism evidence="4 5">
    <name type="scientific">Cupriavidus pauculus</name>
    <dbReference type="NCBI Taxonomy" id="82633"/>
    <lineage>
        <taxon>Bacteria</taxon>
        <taxon>Pseudomonadati</taxon>
        <taxon>Pseudomonadota</taxon>
        <taxon>Betaproteobacteria</taxon>
        <taxon>Burkholderiales</taxon>
        <taxon>Burkholderiaceae</taxon>
        <taxon>Cupriavidus</taxon>
    </lineage>
</organism>
<accession>A0A2N5C361</accession>